<evidence type="ECO:0000313" key="1">
    <source>
        <dbReference type="EMBL" id="PPR03120.1"/>
    </source>
</evidence>
<keyword evidence="2" id="KW-1185">Reference proteome</keyword>
<protein>
    <submittedName>
        <fullName evidence="1">Uncharacterized protein</fullName>
    </submittedName>
</protein>
<name>A0A409YJE8_9AGAR</name>
<dbReference type="AlphaFoldDB" id="A0A409YJE8"/>
<dbReference type="OrthoDB" id="3057978at2759"/>
<evidence type="ECO:0000313" key="2">
    <source>
        <dbReference type="Proteomes" id="UP000284706"/>
    </source>
</evidence>
<sequence>PAWDPLSAAPKTIADLDIDPPVWLSDDRFKGVRVQLIERGGDPFRRMEFKSIKDGTVTVQDRLQSRSFPIAKVIPILANRKEDILACSAEGEHFGKMFKVKTFGCEECVVRPLGTKAGKGEKLYTIETSNLVIVYPPTSATASVLYRLSNE</sequence>
<organism evidence="1 2">
    <name type="scientific">Gymnopilus dilepis</name>
    <dbReference type="NCBI Taxonomy" id="231916"/>
    <lineage>
        <taxon>Eukaryota</taxon>
        <taxon>Fungi</taxon>
        <taxon>Dikarya</taxon>
        <taxon>Basidiomycota</taxon>
        <taxon>Agaricomycotina</taxon>
        <taxon>Agaricomycetes</taxon>
        <taxon>Agaricomycetidae</taxon>
        <taxon>Agaricales</taxon>
        <taxon>Agaricineae</taxon>
        <taxon>Hymenogastraceae</taxon>
        <taxon>Gymnopilus</taxon>
    </lineage>
</organism>
<feature type="non-terminal residue" evidence="1">
    <location>
        <position position="1"/>
    </location>
</feature>
<dbReference type="Proteomes" id="UP000284706">
    <property type="component" value="Unassembled WGS sequence"/>
</dbReference>
<comment type="caution">
    <text evidence="1">The sequence shown here is derived from an EMBL/GenBank/DDBJ whole genome shotgun (WGS) entry which is preliminary data.</text>
</comment>
<dbReference type="EMBL" id="NHYE01000774">
    <property type="protein sequence ID" value="PPR03120.1"/>
    <property type="molecule type" value="Genomic_DNA"/>
</dbReference>
<accession>A0A409YJE8</accession>
<gene>
    <name evidence="1" type="ORF">CVT26_004669</name>
</gene>
<proteinExistence type="predicted"/>
<dbReference type="InParanoid" id="A0A409YJE8"/>
<reference evidence="1 2" key="1">
    <citation type="journal article" date="2018" name="Evol. Lett.">
        <title>Horizontal gene cluster transfer increased hallucinogenic mushroom diversity.</title>
        <authorList>
            <person name="Reynolds H.T."/>
            <person name="Vijayakumar V."/>
            <person name="Gluck-Thaler E."/>
            <person name="Korotkin H.B."/>
            <person name="Matheny P.B."/>
            <person name="Slot J.C."/>
        </authorList>
    </citation>
    <scope>NUCLEOTIDE SEQUENCE [LARGE SCALE GENOMIC DNA]</scope>
    <source>
        <strain evidence="1 2">SRW20</strain>
    </source>
</reference>